<organism evidence="1 2">
    <name type="scientific">Alistipes shahii WAL 8301</name>
    <dbReference type="NCBI Taxonomy" id="717959"/>
    <lineage>
        <taxon>Bacteria</taxon>
        <taxon>Pseudomonadati</taxon>
        <taxon>Bacteroidota</taxon>
        <taxon>Bacteroidia</taxon>
        <taxon>Bacteroidales</taxon>
        <taxon>Rikenellaceae</taxon>
        <taxon>Alistipes</taxon>
    </lineage>
</organism>
<accession>D4ILC5</accession>
<dbReference type="KEGG" id="ash:AL1_12640"/>
<keyword evidence="2" id="KW-1185">Reference proteome</keyword>
<dbReference type="AlphaFoldDB" id="D4ILC5"/>
<reference evidence="1 2" key="2">
    <citation type="submission" date="2010-03" db="EMBL/GenBank/DDBJ databases">
        <authorList>
            <person name="Pajon A."/>
        </authorList>
    </citation>
    <scope>NUCLEOTIDE SEQUENCE [LARGE SCALE GENOMIC DNA]</scope>
    <source>
        <strain evidence="1 2">WAL 8301</strain>
    </source>
</reference>
<protein>
    <submittedName>
        <fullName evidence="1">Uncharacterized protein</fullName>
    </submittedName>
</protein>
<reference evidence="1 2" key="1">
    <citation type="submission" date="2010-03" db="EMBL/GenBank/DDBJ databases">
        <title>The genome sequence of Alistipes shahii WAL 8301.</title>
        <authorList>
            <consortium name="metaHIT consortium -- http://www.metahit.eu/"/>
            <person name="Pajon A."/>
            <person name="Turner K."/>
            <person name="Parkhill J."/>
        </authorList>
    </citation>
    <scope>NUCLEOTIDE SEQUENCE [LARGE SCALE GENOMIC DNA]</scope>
    <source>
        <strain evidence="1 2">WAL 8301</strain>
    </source>
</reference>
<sequence>MTKVAKYLKNVRGTICGSQVVENPETVRPNPAQTMYEVQPSRLLPIQISTFDCREQAMMNIQACTFRIFAYKGIDFFRFQTYPVAN</sequence>
<dbReference type="EMBL" id="FP929032">
    <property type="protein sequence ID" value="CBK63737.1"/>
    <property type="molecule type" value="Genomic_DNA"/>
</dbReference>
<evidence type="ECO:0000313" key="2">
    <source>
        <dbReference type="Proteomes" id="UP000008794"/>
    </source>
</evidence>
<name>D4ILC5_9BACT</name>
<dbReference type="Proteomes" id="UP000008794">
    <property type="component" value="Chromosome"/>
</dbReference>
<proteinExistence type="predicted"/>
<gene>
    <name evidence="1" type="ORF">AL1_12640</name>
</gene>
<evidence type="ECO:0000313" key="1">
    <source>
        <dbReference type="EMBL" id="CBK63737.1"/>
    </source>
</evidence>
<dbReference type="HOGENOM" id="CLU_2490929_0_0_10"/>